<accession>M1DR88</accession>
<feature type="region of interest" description="Disordered" evidence="1">
    <location>
        <begin position="263"/>
        <end position="285"/>
    </location>
</feature>
<dbReference type="Gramene" id="PGSC0003DMT400093093">
    <property type="protein sequence ID" value="PGSC0003DMT400093093"/>
    <property type="gene ID" value="PGSC0003DMG400042664"/>
</dbReference>
<sequence>MNNAPGEYSSHLAREFYSSYAATLMNFVAEIETTKCGQKDIAITWGPLNSNTVRGKSIDISKATINKMLHGPEYFAPAFAGLFEGKHHEVTSDTTMEIQSSQEKVLRWIAKQIAIDGENAVWVRTTPTLITKASLSFPAKVWWTVDRVKLRSTTNENTLSPSLASLVACLMAGYPVNMGRIIATELRDRALNERARFSFPYLIGKLCRQVNIPPNKLVDKWGEAFRLTQVSKIKDVANHLFGAKSGFMGTLVVVPHVPLDIPHADRGPEKGESSQPSTEAPPPLVSTSYPPGTYVTIPMIFLKKLVAHQLQTRTLVVQIVIWMPQLIDKDVLAAKKEIKDEMRKELAVLKYRMDDLENLVQDRF</sequence>
<proteinExistence type="predicted"/>
<dbReference type="Proteomes" id="UP000011115">
    <property type="component" value="Unassembled WGS sequence"/>
</dbReference>
<name>M1DR88_SOLTU</name>
<dbReference type="InParanoid" id="M1DR88"/>
<evidence type="ECO:0000313" key="3">
    <source>
        <dbReference type="EnsemblPlants" id="PGSC0003DMT400093093"/>
    </source>
</evidence>
<organism evidence="3 4">
    <name type="scientific">Solanum tuberosum</name>
    <name type="common">Potato</name>
    <dbReference type="NCBI Taxonomy" id="4113"/>
    <lineage>
        <taxon>Eukaryota</taxon>
        <taxon>Viridiplantae</taxon>
        <taxon>Streptophyta</taxon>
        <taxon>Embryophyta</taxon>
        <taxon>Tracheophyta</taxon>
        <taxon>Spermatophyta</taxon>
        <taxon>Magnoliopsida</taxon>
        <taxon>eudicotyledons</taxon>
        <taxon>Gunneridae</taxon>
        <taxon>Pentapetalae</taxon>
        <taxon>asterids</taxon>
        <taxon>lamiids</taxon>
        <taxon>Solanales</taxon>
        <taxon>Solanaceae</taxon>
        <taxon>Solanoideae</taxon>
        <taxon>Solaneae</taxon>
        <taxon>Solanum</taxon>
    </lineage>
</organism>
<evidence type="ECO:0000313" key="4">
    <source>
        <dbReference type="Proteomes" id="UP000011115"/>
    </source>
</evidence>
<feature type="domain" description="Putative plant transposon protein" evidence="2">
    <location>
        <begin position="2"/>
        <end position="213"/>
    </location>
</feature>
<dbReference type="InterPro" id="IPR046796">
    <property type="entry name" value="Transposase_32_dom"/>
</dbReference>
<dbReference type="EnsemblPlants" id="PGSC0003DMT400093093">
    <property type="protein sequence ID" value="PGSC0003DMT400093093"/>
    <property type="gene ID" value="PGSC0003DMG400042664"/>
</dbReference>
<dbReference type="HOGENOM" id="CLU_021776_0_1_1"/>
<protein>
    <recommendedName>
        <fullName evidence="2">Putative plant transposon protein domain-containing protein</fullName>
    </recommendedName>
</protein>
<reference evidence="3" key="2">
    <citation type="submission" date="2015-06" db="UniProtKB">
        <authorList>
            <consortium name="EnsemblPlants"/>
        </authorList>
    </citation>
    <scope>IDENTIFICATION</scope>
    <source>
        <strain evidence="3">DM1-3 516 R44</strain>
    </source>
</reference>
<keyword evidence="4" id="KW-1185">Reference proteome</keyword>
<dbReference type="AlphaFoldDB" id="M1DR88"/>
<dbReference type="PaxDb" id="4113-PGSC0003DMT400093093"/>
<reference evidence="4" key="1">
    <citation type="journal article" date="2011" name="Nature">
        <title>Genome sequence and analysis of the tuber crop potato.</title>
        <authorList>
            <consortium name="The Potato Genome Sequencing Consortium"/>
        </authorList>
    </citation>
    <scope>NUCLEOTIDE SEQUENCE [LARGE SCALE GENOMIC DNA]</scope>
    <source>
        <strain evidence="4">cv. DM1-3 516 R44</strain>
    </source>
</reference>
<evidence type="ECO:0000256" key="1">
    <source>
        <dbReference type="SAM" id="MobiDB-lite"/>
    </source>
</evidence>
<dbReference type="Pfam" id="PF20167">
    <property type="entry name" value="Transposase_32"/>
    <property type="match status" value="1"/>
</dbReference>
<feature type="compositionally biased region" description="Basic and acidic residues" evidence="1">
    <location>
        <begin position="263"/>
        <end position="272"/>
    </location>
</feature>
<evidence type="ECO:0000259" key="2">
    <source>
        <dbReference type="Pfam" id="PF20167"/>
    </source>
</evidence>